<evidence type="ECO:0000313" key="3">
    <source>
        <dbReference type="Proteomes" id="UP001157006"/>
    </source>
</evidence>
<dbReference type="EMBL" id="OX451735">
    <property type="protein sequence ID" value="CAI8592651.1"/>
    <property type="molecule type" value="Genomic_DNA"/>
</dbReference>
<keyword evidence="3" id="KW-1185">Reference proteome</keyword>
<dbReference type="PANTHER" id="PTHR34793:SF1">
    <property type="entry name" value="PROTEIN THYLAKOID FORMATION 1, CHLOROPLASTIC"/>
    <property type="match status" value="1"/>
</dbReference>
<dbReference type="PANTHER" id="PTHR34793">
    <property type="entry name" value="PROTEIN THYLAKOID FORMATION 1, CHLOROPLASTIC"/>
    <property type="match status" value="1"/>
</dbReference>
<gene>
    <name evidence="2" type="ORF">VFH_I051600</name>
</gene>
<keyword evidence="1" id="KW-0175">Coiled coil</keyword>
<dbReference type="HAMAP" id="MF_01843">
    <property type="entry name" value="Thf1"/>
    <property type="match status" value="1"/>
</dbReference>
<dbReference type="GO" id="GO:0045037">
    <property type="term" value="P:protein import into chloroplast stroma"/>
    <property type="evidence" value="ECO:0007669"/>
    <property type="project" value="TreeGrafter"/>
</dbReference>
<evidence type="ECO:0000313" key="2">
    <source>
        <dbReference type="EMBL" id="CAI8592651.1"/>
    </source>
</evidence>
<name>A0AAV0Z4F6_VICFA</name>
<dbReference type="Proteomes" id="UP001157006">
    <property type="component" value="Chromosome 1S"/>
</dbReference>
<dbReference type="GO" id="GO:0009534">
    <property type="term" value="C:chloroplast thylakoid"/>
    <property type="evidence" value="ECO:0007669"/>
    <property type="project" value="TreeGrafter"/>
</dbReference>
<dbReference type="GO" id="GO:0045038">
    <property type="term" value="P:protein import into chloroplast thylakoid membrane"/>
    <property type="evidence" value="ECO:0007669"/>
    <property type="project" value="TreeGrafter"/>
</dbReference>
<dbReference type="InterPro" id="IPR017499">
    <property type="entry name" value="Thf1"/>
</dbReference>
<protein>
    <recommendedName>
        <fullName evidence="4">Protein THYLAKOID FORMATION1, chloroplastic</fullName>
    </recommendedName>
</protein>
<organism evidence="2 3">
    <name type="scientific">Vicia faba</name>
    <name type="common">Broad bean</name>
    <name type="synonym">Faba vulgaris</name>
    <dbReference type="NCBI Taxonomy" id="3906"/>
    <lineage>
        <taxon>Eukaryota</taxon>
        <taxon>Viridiplantae</taxon>
        <taxon>Streptophyta</taxon>
        <taxon>Embryophyta</taxon>
        <taxon>Tracheophyta</taxon>
        <taxon>Spermatophyta</taxon>
        <taxon>Magnoliopsida</taxon>
        <taxon>eudicotyledons</taxon>
        <taxon>Gunneridae</taxon>
        <taxon>Pentapetalae</taxon>
        <taxon>rosids</taxon>
        <taxon>fabids</taxon>
        <taxon>Fabales</taxon>
        <taxon>Fabaceae</taxon>
        <taxon>Papilionoideae</taxon>
        <taxon>50 kb inversion clade</taxon>
        <taxon>NPAAA clade</taxon>
        <taxon>Hologalegina</taxon>
        <taxon>IRL clade</taxon>
        <taxon>Fabeae</taxon>
        <taxon>Vicia</taxon>
    </lineage>
</organism>
<evidence type="ECO:0000256" key="1">
    <source>
        <dbReference type="ARBA" id="ARBA00023054"/>
    </source>
</evidence>
<dbReference type="GO" id="GO:0010207">
    <property type="term" value="P:photosystem II assembly"/>
    <property type="evidence" value="ECO:0007669"/>
    <property type="project" value="InterPro"/>
</dbReference>
<reference evidence="2 3" key="1">
    <citation type="submission" date="2023-01" db="EMBL/GenBank/DDBJ databases">
        <authorList>
            <person name="Kreplak J."/>
        </authorList>
    </citation>
    <scope>NUCLEOTIDE SEQUENCE [LARGE SCALE GENOMIC DNA]</scope>
</reference>
<dbReference type="GO" id="GO:0010027">
    <property type="term" value="P:thylakoid membrane organization"/>
    <property type="evidence" value="ECO:0007669"/>
    <property type="project" value="TreeGrafter"/>
</dbReference>
<proteinExistence type="inferred from homology"/>
<dbReference type="NCBIfam" id="TIGR03060">
    <property type="entry name" value="PS_II_psb29"/>
    <property type="match status" value="1"/>
</dbReference>
<sequence>MAALSSLSFSAMNSQRKSTLPSTRYLASNSDIFGIRTDSLYHCVGVRASNSSSNMVIQCMSSVTDVPSVSETKLNFLKAYKRPIPSIYNNVLQELIVQQHLMRYKTSYRYDPVFALGFVTIYDKFMEGYSSEEDRDTIFKAYINALKEDPEQYRIDAQKLEEWARAQNSSSLVEFSSKEGEVEGILKDIAERAGGKGEFSYSRFFAVGLFRLLELANATEPTILDKLCAALNINKKSVDRDLDVYRMLLSKLVQAKELLREYIDREKKKSEERAEPQKANGAISKCLGQQLSVL</sequence>
<evidence type="ECO:0008006" key="4">
    <source>
        <dbReference type="Google" id="ProtNLM"/>
    </source>
</evidence>
<accession>A0AAV0Z4F6</accession>
<dbReference type="Pfam" id="PF11264">
    <property type="entry name" value="ThylakoidFormat"/>
    <property type="match status" value="1"/>
</dbReference>
<dbReference type="AlphaFoldDB" id="A0AAV0Z4F6"/>